<keyword evidence="2" id="KW-0805">Transcription regulation</keyword>
<dbReference type="SUPFAM" id="SSF53850">
    <property type="entry name" value="Periplasmic binding protein-like II"/>
    <property type="match status" value="1"/>
</dbReference>
<comment type="similarity">
    <text evidence="1">Belongs to the LysR transcriptional regulatory family.</text>
</comment>
<gene>
    <name evidence="6" type="ORF">SAMN05421837_106177</name>
</gene>
<evidence type="ECO:0000256" key="4">
    <source>
        <dbReference type="ARBA" id="ARBA00023163"/>
    </source>
</evidence>
<dbReference type="PANTHER" id="PTHR30346">
    <property type="entry name" value="TRANSCRIPTIONAL DUAL REGULATOR HCAR-RELATED"/>
    <property type="match status" value="1"/>
</dbReference>
<dbReference type="Pfam" id="PF00126">
    <property type="entry name" value="HTH_1"/>
    <property type="match status" value="1"/>
</dbReference>
<dbReference type="PANTHER" id="PTHR30346:SF28">
    <property type="entry name" value="HTH-TYPE TRANSCRIPTIONAL REGULATOR CYNR"/>
    <property type="match status" value="1"/>
</dbReference>
<evidence type="ECO:0000256" key="1">
    <source>
        <dbReference type="ARBA" id="ARBA00009437"/>
    </source>
</evidence>
<dbReference type="STRING" id="218821.SAMN05421837_106177"/>
<dbReference type="PROSITE" id="PS50931">
    <property type="entry name" value="HTH_LYSR"/>
    <property type="match status" value="1"/>
</dbReference>
<dbReference type="GO" id="GO:0003677">
    <property type="term" value="F:DNA binding"/>
    <property type="evidence" value="ECO:0007669"/>
    <property type="project" value="UniProtKB-KW"/>
</dbReference>
<evidence type="ECO:0000313" key="6">
    <source>
        <dbReference type="EMBL" id="SEF32327.1"/>
    </source>
</evidence>
<protein>
    <submittedName>
        <fullName evidence="6">DNA-binding transcriptional regulator, LysR family</fullName>
    </submittedName>
</protein>
<evidence type="ECO:0000313" key="7">
    <source>
        <dbReference type="Proteomes" id="UP000198878"/>
    </source>
</evidence>
<dbReference type="InterPro" id="IPR005119">
    <property type="entry name" value="LysR_subst-bd"/>
</dbReference>
<organism evidence="6 7">
    <name type="scientific">Amycolatopsis pretoriensis</name>
    <dbReference type="NCBI Taxonomy" id="218821"/>
    <lineage>
        <taxon>Bacteria</taxon>
        <taxon>Bacillati</taxon>
        <taxon>Actinomycetota</taxon>
        <taxon>Actinomycetes</taxon>
        <taxon>Pseudonocardiales</taxon>
        <taxon>Pseudonocardiaceae</taxon>
        <taxon>Amycolatopsis</taxon>
    </lineage>
</organism>
<dbReference type="InterPro" id="IPR000847">
    <property type="entry name" value="LysR_HTH_N"/>
</dbReference>
<sequence length="304" mass="33249">MRYFVEIVRHGSISAAAKTLHMSQPPLSATLASLENELGVRLLERTGRGVVATEAGQLLMERGEQIVRESDQLTAELKKHGVGVLGSLRLVAYMPYVQTLLPRMLTAYRQVAPSVDIQILDLRPEEALAGLERGTVDVALITTSNRDLSAHLNRAAVSMQPLTEIDLVAVLPPRGTWPQAMTWADLARHPVFAPPISSRFPGLGNLVLSELAQHSEVRPDIRTVNQHQAVWAQVSAGMGVAVSVRAPTSITAGCPVTIRPLAEGQRTLTMELVWPKQRQLPESVSRFLTVARNLHDLRTDPEQG</sequence>
<dbReference type="PRINTS" id="PR00039">
    <property type="entry name" value="HTHLYSR"/>
</dbReference>
<proteinExistence type="inferred from homology"/>
<dbReference type="Proteomes" id="UP000198878">
    <property type="component" value="Unassembled WGS sequence"/>
</dbReference>
<dbReference type="EMBL" id="FNUJ01000006">
    <property type="protein sequence ID" value="SEF32327.1"/>
    <property type="molecule type" value="Genomic_DNA"/>
</dbReference>
<keyword evidence="3 6" id="KW-0238">DNA-binding</keyword>
<dbReference type="Pfam" id="PF03466">
    <property type="entry name" value="LysR_substrate"/>
    <property type="match status" value="1"/>
</dbReference>
<dbReference type="InterPro" id="IPR036388">
    <property type="entry name" value="WH-like_DNA-bd_sf"/>
</dbReference>
<reference evidence="7" key="1">
    <citation type="submission" date="2016-10" db="EMBL/GenBank/DDBJ databases">
        <authorList>
            <person name="Varghese N."/>
            <person name="Submissions S."/>
        </authorList>
    </citation>
    <scope>NUCLEOTIDE SEQUENCE [LARGE SCALE GENOMIC DNA]</scope>
    <source>
        <strain evidence="7">DSM 44654</strain>
    </source>
</reference>
<dbReference type="Gene3D" id="1.10.10.10">
    <property type="entry name" value="Winged helix-like DNA-binding domain superfamily/Winged helix DNA-binding domain"/>
    <property type="match status" value="1"/>
</dbReference>
<dbReference type="CDD" id="cd05466">
    <property type="entry name" value="PBP2_LTTR_substrate"/>
    <property type="match status" value="1"/>
</dbReference>
<dbReference type="FunFam" id="1.10.10.10:FF:000001">
    <property type="entry name" value="LysR family transcriptional regulator"/>
    <property type="match status" value="1"/>
</dbReference>
<evidence type="ECO:0000256" key="2">
    <source>
        <dbReference type="ARBA" id="ARBA00023015"/>
    </source>
</evidence>
<dbReference type="GO" id="GO:0032993">
    <property type="term" value="C:protein-DNA complex"/>
    <property type="evidence" value="ECO:0007669"/>
    <property type="project" value="TreeGrafter"/>
</dbReference>
<feature type="domain" description="HTH lysR-type" evidence="5">
    <location>
        <begin position="1"/>
        <end position="53"/>
    </location>
</feature>
<evidence type="ECO:0000256" key="3">
    <source>
        <dbReference type="ARBA" id="ARBA00023125"/>
    </source>
</evidence>
<keyword evidence="7" id="KW-1185">Reference proteome</keyword>
<dbReference type="SUPFAM" id="SSF46785">
    <property type="entry name" value="Winged helix' DNA-binding domain"/>
    <property type="match status" value="1"/>
</dbReference>
<evidence type="ECO:0000259" key="5">
    <source>
        <dbReference type="PROSITE" id="PS50931"/>
    </source>
</evidence>
<dbReference type="Gene3D" id="3.40.190.10">
    <property type="entry name" value="Periplasmic binding protein-like II"/>
    <property type="match status" value="2"/>
</dbReference>
<dbReference type="GO" id="GO:0003700">
    <property type="term" value="F:DNA-binding transcription factor activity"/>
    <property type="evidence" value="ECO:0007669"/>
    <property type="project" value="InterPro"/>
</dbReference>
<name>A0A1H5R4J9_9PSEU</name>
<accession>A0A1H5R4J9</accession>
<keyword evidence="4" id="KW-0804">Transcription</keyword>
<dbReference type="InterPro" id="IPR036390">
    <property type="entry name" value="WH_DNA-bd_sf"/>
</dbReference>
<dbReference type="AlphaFoldDB" id="A0A1H5R4J9"/>